<accession>A0ACB9NQB2</accession>
<name>A0ACB9NQB2_BAUVA</name>
<organism evidence="1 2">
    <name type="scientific">Bauhinia variegata</name>
    <name type="common">Purple orchid tree</name>
    <name type="synonym">Phanera variegata</name>
    <dbReference type="NCBI Taxonomy" id="167791"/>
    <lineage>
        <taxon>Eukaryota</taxon>
        <taxon>Viridiplantae</taxon>
        <taxon>Streptophyta</taxon>
        <taxon>Embryophyta</taxon>
        <taxon>Tracheophyta</taxon>
        <taxon>Spermatophyta</taxon>
        <taxon>Magnoliopsida</taxon>
        <taxon>eudicotyledons</taxon>
        <taxon>Gunneridae</taxon>
        <taxon>Pentapetalae</taxon>
        <taxon>rosids</taxon>
        <taxon>fabids</taxon>
        <taxon>Fabales</taxon>
        <taxon>Fabaceae</taxon>
        <taxon>Cercidoideae</taxon>
        <taxon>Cercideae</taxon>
        <taxon>Bauhiniinae</taxon>
        <taxon>Bauhinia</taxon>
    </lineage>
</organism>
<dbReference type="Proteomes" id="UP000828941">
    <property type="component" value="Chromosome 6"/>
</dbReference>
<keyword evidence="2" id="KW-1185">Reference proteome</keyword>
<dbReference type="EMBL" id="CM039431">
    <property type="protein sequence ID" value="KAI4336920.1"/>
    <property type="molecule type" value="Genomic_DNA"/>
</dbReference>
<comment type="caution">
    <text evidence="1">The sequence shown here is derived from an EMBL/GenBank/DDBJ whole genome shotgun (WGS) entry which is preliminary data.</text>
</comment>
<reference evidence="1 2" key="1">
    <citation type="journal article" date="2022" name="DNA Res.">
        <title>Chromosomal-level genome assembly of the orchid tree Bauhinia variegata (Leguminosae; Cercidoideae) supports the allotetraploid origin hypothesis of Bauhinia.</title>
        <authorList>
            <person name="Zhong Y."/>
            <person name="Chen Y."/>
            <person name="Zheng D."/>
            <person name="Pang J."/>
            <person name="Liu Y."/>
            <person name="Luo S."/>
            <person name="Meng S."/>
            <person name="Qian L."/>
            <person name="Wei D."/>
            <person name="Dai S."/>
            <person name="Zhou R."/>
        </authorList>
    </citation>
    <scope>NUCLEOTIDE SEQUENCE [LARGE SCALE GENOMIC DNA]</scope>
    <source>
        <strain evidence="1">BV-YZ2020</strain>
    </source>
</reference>
<protein>
    <submittedName>
        <fullName evidence="1">Uncharacterized protein</fullName>
    </submittedName>
</protein>
<evidence type="ECO:0000313" key="2">
    <source>
        <dbReference type="Proteomes" id="UP000828941"/>
    </source>
</evidence>
<evidence type="ECO:0000313" key="1">
    <source>
        <dbReference type="EMBL" id="KAI4336920.1"/>
    </source>
</evidence>
<sequence>MTADTPLLSNNGINRAHVEEEEEAVSLPCRFGIESKKLWKLAGPAIFTVLCQYSLGADTQAFAVLYSELDLAAIASLDFGIMATILYFSSFSYSCALETLCGQAYDAGQIRMLGVYMQRSWVILLTTAIILIPIHVWAPPILELFGETTEISDAAGKFALWRIPQLFAHALNFPIQKLESSRHGLGGAITVNTSWWLIVRGQLLQIFITESDGAWSGFLWLAFADLYGFVKLSLASAVMLCMNLSGWDTMIAIGFNAAISVRVSNELGAGNFKAAKFSALVVSVTSVSTGVVAMIVVLATRDYFPYSFTTSAAVAKETSKSWELRYDDLSC</sequence>
<gene>
    <name evidence="1" type="ORF">L6164_015391</name>
</gene>
<proteinExistence type="predicted"/>